<protein>
    <submittedName>
        <fullName evidence="4">Unnamed protein product</fullName>
    </submittedName>
</protein>
<dbReference type="Gene3D" id="3.40.50.300">
    <property type="entry name" value="P-loop containing nucleotide triphosphate hydrolases"/>
    <property type="match status" value="1"/>
</dbReference>
<feature type="compositionally biased region" description="Polar residues" evidence="3">
    <location>
        <begin position="306"/>
        <end position="317"/>
    </location>
</feature>
<keyword evidence="5" id="KW-1185">Reference proteome</keyword>
<feature type="region of interest" description="Disordered" evidence="3">
    <location>
        <begin position="199"/>
        <end position="324"/>
    </location>
</feature>
<dbReference type="Proteomes" id="UP001165083">
    <property type="component" value="Unassembled WGS sequence"/>
</dbReference>
<reference evidence="4" key="1">
    <citation type="submission" date="2023-04" db="EMBL/GenBank/DDBJ databases">
        <title>Phytophthora lilii NBRC 32176.</title>
        <authorList>
            <person name="Ichikawa N."/>
            <person name="Sato H."/>
            <person name="Tonouchi N."/>
        </authorList>
    </citation>
    <scope>NUCLEOTIDE SEQUENCE</scope>
    <source>
        <strain evidence="4">NBRC 32176</strain>
    </source>
</reference>
<gene>
    <name evidence="4" type="ORF">Plil01_000757500</name>
</gene>
<dbReference type="SUPFAM" id="SSF52540">
    <property type="entry name" value="P-loop containing nucleoside triphosphate hydrolases"/>
    <property type="match status" value="1"/>
</dbReference>
<name>A0A9W6WWT9_9STRA</name>
<comment type="caution">
    <text evidence="4">The sequence shown here is derived from an EMBL/GenBank/DDBJ whole genome shotgun (WGS) entry which is preliminary data.</text>
</comment>
<feature type="coiled-coil region" evidence="2">
    <location>
        <begin position="500"/>
        <end position="527"/>
    </location>
</feature>
<evidence type="ECO:0000313" key="4">
    <source>
        <dbReference type="EMBL" id="GMF19743.1"/>
    </source>
</evidence>
<evidence type="ECO:0000313" key="5">
    <source>
        <dbReference type="Proteomes" id="UP001165083"/>
    </source>
</evidence>
<evidence type="ECO:0000256" key="2">
    <source>
        <dbReference type="SAM" id="Coils"/>
    </source>
</evidence>
<feature type="compositionally biased region" description="Basic and acidic residues" evidence="3">
    <location>
        <begin position="216"/>
        <end position="246"/>
    </location>
</feature>
<sequence>MTGSRKEKNTTALDNAIFRKLTHRKSDDEEFMEVCRVLLRHKATISWSDPDQYFLLKAKPDMDSSTIKARLQLVYQWEVQRKAGNTSFKLPIEVFRRGALDIAVYYSALFKGGRIRDSVAFKTDSKDYPEAIVGDSTNKLDQLLHDIENVSDRADSGDDSIFQHSFSQVSDFTCIKVTATTETLNTSGLVVETKRDDTGGRIIGGGSYAQSKAAKNIRDDRQSGEVADRENRSVDASKTEAKDIRSKGKVTPQKVTSIKSPDKSPPPKVIGGGSEQATHLASDHGTVGKTINHNPETSPVRELDSKGSSMSATTEGLSNLEKTHNDEKIESLELDNLLYRCEVCVVGPSRWGKTSFIKSFTSGSSTLEAMDARTIGIDLFPWSFDVATEGGECQYQVSFWDFAGQEEYRAAHTLFYSSRTLYLLCINLERYYNALSAATDTMNQTVDDSMMEAFAEMHIFRWARMITAHHPQAEFVFLGTKADLVHHDRSKILAIQQDFVMRFKANNRRMKDRVQRALQELKDAKFEIQDSDPITETIELDDQIASCEQILRKRPVLLSEELIIFSSADMKDKGVAREKVDMAFLFVTDLIGSACSSKFFRSEDEIIAALHLLHDTGDIVWFEGISEVRLLKERLFLDPLLVIEFVRQIINHKIDAVTAANGYVSHALLQSLPCWREINSTTMQQLKELLLHLHLAYSAGKAKRMAWNSDLIVPVY</sequence>
<evidence type="ECO:0000256" key="3">
    <source>
        <dbReference type="SAM" id="MobiDB-lite"/>
    </source>
</evidence>
<organism evidence="4 5">
    <name type="scientific">Phytophthora lilii</name>
    <dbReference type="NCBI Taxonomy" id="2077276"/>
    <lineage>
        <taxon>Eukaryota</taxon>
        <taxon>Sar</taxon>
        <taxon>Stramenopiles</taxon>
        <taxon>Oomycota</taxon>
        <taxon>Peronosporomycetes</taxon>
        <taxon>Peronosporales</taxon>
        <taxon>Peronosporaceae</taxon>
        <taxon>Phytophthora</taxon>
    </lineage>
</organism>
<dbReference type="PANTHER" id="PTHR47978">
    <property type="match status" value="1"/>
</dbReference>
<dbReference type="PRINTS" id="PR00449">
    <property type="entry name" value="RASTRNSFRMNG"/>
</dbReference>
<dbReference type="InterPro" id="IPR027417">
    <property type="entry name" value="P-loop_NTPase"/>
</dbReference>
<dbReference type="OrthoDB" id="127885at2759"/>
<dbReference type="Pfam" id="PF08477">
    <property type="entry name" value="Roc"/>
    <property type="match status" value="1"/>
</dbReference>
<keyword evidence="2" id="KW-0175">Coiled coil</keyword>
<dbReference type="EMBL" id="BSXW01000355">
    <property type="protein sequence ID" value="GMF19743.1"/>
    <property type="molecule type" value="Genomic_DNA"/>
</dbReference>
<evidence type="ECO:0000256" key="1">
    <source>
        <dbReference type="ARBA" id="ARBA00022741"/>
    </source>
</evidence>
<proteinExistence type="predicted"/>
<accession>A0A9W6WWT9</accession>
<dbReference type="AlphaFoldDB" id="A0A9W6WWT9"/>
<keyword evidence="1" id="KW-0547">Nucleotide-binding</keyword>
<dbReference type="GO" id="GO:0000166">
    <property type="term" value="F:nucleotide binding"/>
    <property type="evidence" value="ECO:0007669"/>
    <property type="project" value="UniProtKB-KW"/>
</dbReference>